<name>A0A166X9W3_9HYPO</name>
<accession>A0A166X9W3</accession>
<reference evidence="1 2" key="1">
    <citation type="journal article" date="2016" name="Genome Biol. Evol.">
        <title>Divergent and convergent evolution of fungal pathogenicity.</title>
        <authorList>
            <person name="Shang Y."/>
            <person name="Xiao G."/>
            <person name="Zheng P."/>
            <person name="Cen K."/>
            <person name="Zhan S."/>
            <person name="Wang C."/>
        </authorList>
    </citation>
    <scope>NUCLEOTIDE SEQUENCE [LARGE SCALE GENOMIC DNA]</scope>
    <source>
        <strain evidence="1 2">RCEF 3172</strain>
    </source>
</reference>
<dbReference type="AlphaFoldDB" id="A0A166X9W3"/>
<protein>
    <submittedName>
        <fullName evidence="1">SET domain protein</fullName>
    </submittedName>
</protein>
<gene>
    <name evidence="1" type="ORF">BBO_08611</name>
</gene>
<comment type="caution">
    <text evidence="1">The sequence shown here is derived from an EMBL/GenBank/DDBJ whole genome shotgun (WGS) entry which is preliminary data.</text>
</comment>
<organism evidence="1 2">
    <name type="scientific">Beauveria brongniartii RCEF 3172</name>
    <dbReference type="NCBI Taxonomy" id="1081107"/>
    <lineage>
        <taxon>Eukaryota</taxon>
        <taxon>Fungi</taxon>
        <taxon>Dikarya</taxon>
        <taxon>Ascomycota</taxon>
        <taxon>Pezizomycotina</taxon>
        <taxon>Sordariomycetes</taxon>
        <taxon>Hypocreomycetidae</taxon>
        <taxon>Hypocreales</taxon>
        <taxon>Cordycipitaceae</taxon>
        <taxon>Beauveria</taxon>
        <taxon>Beauveria brongniartii</taxon>
    </lineage>
</organism>
<dbReference type="OrthoDB" id="3645574at2759"/>
<dbReference type="EMBL" id="AZHA01000041">
    <property type="protein sequence ID" value="OAA35582.1"/>
    <property type="molecule type" value="Genomic_DNA"/>
</dbReference>
<evidence type="ECO:0000313" key="1">
    <source>
        <dbReference type="EMBL" id="OAA35582.1"/>
    </source>
</evidence>
<proteinExistence type="predicted"/>
<evidence type="ECO:0000313" key="2">
    <source>
        <dbReference type="Proteomes" id="UP000076863"/>
    </source>
</evidence>
<keyword evidence="2" id="KW-1185">Reference proteome</keyword>
<dbReference type="Proteomes" id="UP000076863">
    <property type="component" value="Unassembled WGS sequence"/>
</dbReference>
<sequence>MKHQSVTREIVGLTSYERQQAGAQEVKVHPATHTSYLCANSAKMPSDAVAEASDALANAIDKEENVLFSMRYPELQKQFYASILEQTVELEDMICRLLQVQTCKIHRQPRAWRHGSFNVAIIVWLPSGKTAYLRLPFSHRIGERPFPGNLEEKIRTETATYLWLQEHCPDVPIPTLIHVLKILLGGAEHGQDSAVSSHVFSATPPRYHIRAMRLVIALLLGFSS</sequence>